<feature type="domain" description="SUF system FeS cluster assembly SufBD core" evidence="2">
    <location>
        <begin position="146"/>
        <end position="372"/>
    </location>
</feature>
<dbReference type="Proteomes" id="UP001059836">
    <property type="component" value="Chromosome"/>
</dbReference>
<dbReference type="InterPro" id="IPR000825">
    <property type="entry name" value="SUF_FeS_clus_asmbl_SufBD_core"/>
</dbReference>
<dbReference type="Pfam" id="PF01458">
    <property type="entry name" value="SUFBD_core"/>
    <property type="match status" value="1"/>
</dbReference>
<sequence>MTTQESPVASLAQESPVASLAQESPVASLAPTTVVGTELAQQEAQPLSDIGYGSEVAHSASCVVVDEEVRYISRLDSGVEILPIADALKQYPWVQDLMFSLIAPDFDDEVREAAETPHHPIGHFIWVKDGYQVELPLQSFTLLATPQQRQFIHNITVIGENSSLTMVSGATVEPNVRTGHHISISETFLRPGARCSSVSIERWGKDMVVNSYAATQIGRGARDETTTIAMSGLRDHRSRSVTYIDADGVSNDQSVYFAPRGTRRVMDQEINLTGDGASAESIARMVTDGGDIVNNTTLRAEGHHVRGYLGCDGLKLTDAGELSTTPGLVARTADAQLSHEASIGMISADRVAYLMASGLAEDTARALIVNGFLELNTDLVPEALRGDIAAMIATAKSGAM</sequence>
<evidence type="ECO:0000256" key="1">
    <source>
        <dbReference type="ARBA" id="ARBA00043967"/>
    </source>
</evidence>
<keyword evidence="4" id="KW-1185">Reference proteome</keyword>
<dbReference type="EMBL" id="CP045809">
    <property type="protein sequence ID" value="QHN36849.1"/>
    <property type="molecule type" value="Genomic_DNA"/>
</dbReference>
<dbReference type="InterPro" id="IPR055346">
    <property type="entry name" value="Fe-S_cluster_assembly_SufBD"/>
</dbReference>
<gene>
    <name evidence="3" type="ORF">GII31_20070</name>
</gene>
<evidence type="ECO:0000313" key="3">
    <source>
        <dbReference type="EMBL" id="QHN36849.1"/>
    </source>
</evidence>
<accession>A0ABX6ILR5</accession>
<evidence type="ECO:0000313" key="4">
    <source>
        <dbReference type="Proteomes" id="UP001059836"/>
    </source>
</evidence>
<organism evidence="3 4">
    <name type="scientific">Gordonia pseudamarae</name>
    <dbReference type="NCBI Taxonomy" id="2831662"/>
    <lineage>
        <taxon>Bacteria</taxon>
        <taxon>Bacillati</taxon>
        <taxon>Actinomycetota</taxon>
        <taxon>Actinomycetes</taxon>
        <taxon>Mycobacteriales</taxon>
        <taxon>Gordoniaceae</taxon>
        <taxon>Gordonia</taxon>
    </lineage>
</organism>
<dbReference type="PANTHER" id="PTHR30508:SF1">
    <property type="entry name" value="UPF0051 PROTEIN ABCI8, CHLOROPLASTIC-RELATED"/>
    <property type="match status" value="1"/>
</dbReference>
<comment type="similarity">
    <text evidence="1">Belongs to the iron-sulfur cluster assembly SufBD family.</text>
</comment>
<name>A0ABX6ILR5_9ACTN</name>
<dbReference type="PANTHER" id="PTHR30508">
    <property type="entry name" value="FES CLUSTER ASSEMBLY PROTEIN SUF"/>
    <property type="match status" value="1"/>
</dbReference>
<proteinExistence type="inferred from homology"/>
<dbReference type="RefSeq" id="WP_260840136.1">
    <property type="nucleotide sequence ID" value="NZ_CP045809.1"/>
</dbReference>
<protein>
    <recommendedName>
        <fullName evidence="2">SUF system FeS cluster assembly SufBD core domain-containing protein</fullName>
    </recommendedName>
</protein>
<dbReference type="SUPFAM" id="SSF101960">
    <property type="entry name" value="Stabilizer of iron transporter SufD"/>
    <property type="match status" value="1"/>
</dbReference>
<evidence type="ECO:0000259" key="2">
    <source>
        <dbReference type="Pfam" id="PF01458"/>
    </source>
</evidence>
<reference evidence="3" key="1">
    <citation type="journal article" date="2021" name="Nat. Microbiol.">
        <title>Cocultivation of an ultrasmall environmental parasitic bacterium with lytic ability against bacteria associated with wastewater foams.</title>
        <authorList>
            <person name="Batinovic S."/>
            <person name="Rose J.J.A."/>
            <person name="Ratcliffe J."/>
            <person name="Seviour R.J."/>
            <person name="Petrovski S."/>
        </authorList>
    </citation>
    <scope>NUCLEOTIDE SEQUENCE</scope>
    <source>
        <strain evidence="3">CON9</strain>
    </source>
</reference>
<dbReference type="InterPro" id="IPR037284">
    <property type="entry name" value="SUF_FeS_clus_asmbl_SufBD_sf"/>
</dbReference>